<feature type="non-terminal residue" evidence="1">
    <location>
        <position position="1"/>
    </location>
</feature>
<evidence type="ECO:0000313" key="1">
    <source>
        <dbReference type="EMBL" id="CAG7786410.1"/>
    </source>
</evidence>
<dbReference type="AlphaFoldDB" id="A0A8J2KGW0"/>
<dbReference type="Proteomes" id="UP000708208">
    <property type="component" value="Unassembled WGS sequence"/>
</dbReference>
<sequence length="88" mass="9571">VKYAGSDLSSTCSATGEIYQKHRMHFSYKFPPQSLTKSHYSSNSRIAAADKLEVEPCTGADAHTGTLTEVYSHNFTTGEDIELLKGGV</sequence>
<gene>
    <name evidence="1" type="ORF">AFUS01_LOCUS24979</name>
</gene>
<proteinExistence type="predicted"/>
<comment type="caution">
    <text evidence="1">The sequence shown here is derived from an EMBL/GenBank/DDBJ whole genome shotgun (WGS) entry which is preliminary data.</text>
</comment>
<keyword evidence="2" id="KW-1185">Reference proteome</keyword>
<evidence type="ECO:0000313" key="2">
    <source>
        <dbReference type="Proteomes" id="UP000708208"/>
    </source>
</evidence>
<accession>A0A8J2KGW0</accession>
<reference evidence="1" key="1">
    <citation type="submission" date="2021-06" db="EMBL/GenBank/DDBJ databases">
        <authorList>
            <person name="Hodson N. C."/>
            <person name="Mongue J. A."/>
            <person name="Jaron S. K."/>
        </authorList>
    </citation>
    <scope>NUCLEOTIDE SEQUENCE</scope>
</reference>
<protein>
    <submittedName>
        <fullName evidence="1">Uncharacterized protein</fullName>
    </submittedName>
</protein>
<organism evidence="1 2">
    <name type="scientific">Allacma fusca</name>
    <dbReference type="NCBI Taxonomy" id="39272"/>
    <lineage>
        <taxon>Eukaryota</taxon>
        <taxon>Metazoa</taxon>
        <taxon>Ecdysozoa</taxon>
        <taxon>Arthropoda</taxon>
        <taxon>Hexapoda</taxon>
        <taxon>Collembola</taxon>
        <taxon>Symphypleona</taxon>
        <taxon>Sminthuridae</taxon>
        <taxon>Allacma</taxon>
    </lineage>
</organism>
<dbReference type="EMBL" id="CAJVCH010317334">
    <property type="protein sequence ID" value="CAG7786410.1"/>
    <property type="molecule type" value="Genomic_DNA"/>
</dbReference>
<feature type="non-terminal residue" evidence="1">
    <location>
        <position position="88"/>
    </location>
</feature>
<name>A0A8J2KGW0_9HEXA</name>